<evidence type="ECO:0000313" key="2">
    <source>
        <dbReference type="EMBL" id="MFC5985498.1"/>
    </source>
</evidence>
<sequence length="216" mass="24148">MQKKTCSVSFLVFFICFMLMVSWEQQKNNVALAAGEIPEESIRLRILAHSDAPQDQWIKQKVRDAVTQQMNTWVSGPSTLEEAREVVSGKLPEIKRIIEDVLRTYQVSQSVQVELGEVHFPTKMYGGKVYPAGLYEALRVTLGSGKGQNWWCVLFPPLCFVDGESGEAADADTAAGEDGSVQTASAEAGEGEETQMKFFLWELLVKLIHWIQNLFA</sequence>
<evidence type="ECO:0000313" key="3">
    <source>
        <dbReference type="Proteomes" id="UP001596250"/>
    </source>
</evidence>
<dbReference type="InterPro" id="IPR014202">
    <property type="entry name" value="Spore_II_R"/>
</dbReference>
<name>A0ABW1IKZ3_9BACL</name>
<comment type="caution">
    <text evidence="2">The sequence shown here is derived from an EMBL/GenBank/DDBJ whole genome shotgun (WGS) entry which is preliminary data.</text>
</comment>
<protein>
    <submittedName>
        <fullName evidence="2">Stage II sporulation protein R</fullName>
    </submittedName>
</protein>
<dbReference type="EMBL" id="JBHSQV010000027">
    <property type="protein sequence ID" value="MFC5985498.1"/>
    <property type="molecule type" value="Genomic_DNA"/>
</dbReference>
<organism evidence="2 3">
    <name type="scientific">Marinicrinis lubricantis</name>
    <dbReference type="NCBI Taxonomy" id="2086470"/>
    <lineage>
        <taxon>Bacteria</taxon>
        <taxon>Bacillati</taxon>
        <taxon>Bacillota</taxon>
        <taxon>Bacilli</taxon>
        <taxon>Bacillales</taxon>
        <taxon>Paenibacillaceae</taxon>
    </lineage>
</organism>
<dbReference type="Proteomes" id="UP001596250">
    <property type="component" value="Unassembled WGS sequence"/>
</dbReference>
<accession>A0ABW1IKZ3</accession>
<reference evidence="3" key="1">
    <citation type="journal article" date="2019" name="Int. J. Syst. Evol. Microbiol.">
        <title>The Global Catalogue of Microorganisms (GCM) 10K type strain sequencing project: providing services to taxonomists for standard genome sequencing and annotation.</title>
        <authorList>
            <consortium name="The Broad Institute Genomics Platform"/>
            <consortium name="The Broad Institute Genome Sequencing Center for Infectious Disease"/>
            <person name="Wu L."/>
            <person name="Ma J."/>
        </authorList>
    </citation>
    <scope>NUCLEOTIDE SEQUENCE [LARGE SCALE GENOMIC DNA]</scope>
    <source>
        <strain evidence="3">CCM 8749</strain>
    </source>
</reference>
<gene>
    <name evidence="2" type="primary">spoIIR</name>
    <name evidence="2" type="ORF">ACFPXP_03485</name>
</gene>
<dbReference type="RefSeq" id="WP_379892392.1">
    <property type="nucleotide sequence ID" value="NZ_CBCSCT010000009.1"/>
</dbReference>
<feature type="region of interest" description="Disordered" evidence="1">
    <location>
        <begin position="169"/>
        <end position="189"/>
    </location>
</feature>
<proteinExistence type="predicted"/>
<evidence type="ECO:0000256" key="1">
    <source>
        <dbReference type="SAM" id="MobiDB-lite"/>
    </source>
</evidence>
<keyword evidence="3" id="KW-1185">Reference proteome</keyword>
<feature type="compositionally biased region" description="Low complexity" evidence="1">
    <location>
        <begin position="171"/>
        <end position="180"/>
    </location>
</feature>
<dbReference type="Pfam" id="PF09551">
    <property type="entry name" value="Spore_II_R"/>
    <property type="match status" value="1"/>
</dbReference>
<dbReference type="NCBIfam" id="TIGR02837">
    <property type="entry name" value="spore_II_R"/>
    <property type="match status" value="1"/>
</dbReference>